<accession>A0A5J4WZV5</accession>
<dbReference type="Proteomes" id="UP000324800">
    <property type="component" value="Unassembled WGS sequence"/>
</dbReference>
<evidence type="ECO:0000256" key="1">
    <source>
        <dbReference type="SAM" id="MobiDB-lite"/>
    </source>
</evidence>
<feature type="region of interest" description="Disordered" evidence="1">
    <location>
        <begin position="1"/>
        <end position="22"/>
    </location>
</feature>
<dbReference type="AlphaFoldDB" id="A0A5J4WZV5"/>
<reference evidence="2 3" key="1">
    <citation type="submission" date="2019-03" db="EMBL/GenBank/DDBJ databases">
        <title>Single cell metagenomics reveals metabolic interactions within the superorganism composed of flagellate Streblomastix strix and complex community of Bacteroidetes bacteria on its surface.</title>
        <authorList>
            <person name="Treitli S.C."/>
            <person name="Kolisko M."/>
            <person name="Husnik F."/>
            <person name="Keeling P."/>
            <person name="Hampl V."/>
        </authorList>
    </citation>
    <scope>NUCLEOTIDE SEQUENCE [LARGE SCALE GENOMIC DNA]</scope>
    <source>
        <strain evidence="2">ST1C</strain>
    </source>
</reference>
<protein>
    <submittedName>
        <fullName evidence="2">Uncharacterized protein</fullName>
    </submittedName>
</protein>
<dbReference type="InterPro" id="IPR016024">
    <property type="entry name" value="ARM-type_fold"/>
</dbReference>
<name>A0A5J4WZV5_9EUKA</name>
<dbReference type="InterPro" id="IPR011989">
    <property type="entry name" value="ARM-like"/>
</dbReference>
<feature type="compositionally biased region" description="Basic and acidic residues" evidence="1">
    <location>
        <begin position="41"/>
        <end position="64"/>
    </location>
</feature>
<proteinExistence type="predicted"/>
<dbReference type="SUPFAM" id="SSF48371">
    <property type="entry name" value="ARM repeat"/>
    <property type="match status" value="1"/>
</dbReference>
<feature type="compositionally biased region" description="Polar residues" evidence="1">
    <location>
        <begin position="1"/>
        <end position="11"/>
    </location>
</feature>
<comment type="caution">
    <text evidence="2">The sequence shown here is derived from an EMBL/GenBank/DDBJ whole genome shotgun (WGS) entry which is preliminary data.</text>
</comment>
<evidence type="ECO:0000313" key="3">
    <source>
        <dbReference type="Proteomes" id="UP000324800"/>
    </source>
</evidence>
<dbReference type="Gene3D" id="1.25.10.10">
    <property type="entry name" value="Leucine-rich Repeat Variant"/>
    <property type="match status" value="1"/>
</dbReference>
<gene>
    <name evidence="2" type="ORF">EZS28_004045</name>
</gene>
<organism evidence="2 3">
    <name type="scientific">Streblomastix strix</name>
    <dbReference type="NCBI Taxonomy" id="222440"/>
    <lineage>
        <taxon>Eukaryota</taxon>
        <taxon>Metamonada</taxon>
        <taxon>Preaxostyla</taxon>
        <taxon>Oxymonadida</taxon>
        <taxon>Streblomastigidae</taxon>
        <taxon>Streblomastix</taxon>
    </lineage>
</organism>
<dbReference type="EMBL" id="SNRW01000563">
    <property type="protein sequence ID" value="KAA6400430.1"/>
    <property type="molecule type" value="Genomic_DNA"/>
</dbReference>
<feature type="region of interest" description="Disordered" evidence="1">
    <location>
        <begin position="41"/>
        <end position="69"/>
    </location>
</feature>
<sequence>MLGPQQEQIQAQPKEEPLVDPNGIHPILMELAHTLKQNRNKIERNQSYGNEKDREGGAWRELKSGGKGQNNAQLVDATIETCLLAQAMLQDSPDNILVAFKSEFVAELHSLIDIIPVHNVYCAHVDILKNIAKETPKFCQKLYQLGVVLSLARMLDSKDETLIICSLATIRYIVYAARDKESEKKGGVHAYKQKMEKDGILAAIEQKGMNEALKNEEIKGNAACILGIVCGKNSRNLTQTISQLKLTAINKLLDDPDLPQIAVELLYVIT</sequence>
<evidence type="ECO:0000313" key="2">
    <source>
        <dbReference type="EMBL" id="KAA6400430.1"/>
    </source>
</evidence>